<evidence type="ECO:0000256" key="5">
    <source>
        <dbReference type="ARBA" id="ARBA00022801"/>
    </source>
</evidence>
<dbReference type="InterPro" id="IPR001254">
    <property type="entry name" value="Trypsin_dom"/>
</dbReference>
<evidence type="ECO:0000313" key="13">
    <source>
        <dbReference type="Proteomes" id="UP001168821"/>
    </source>
</evidence>
<dbReference type="CDD" id="cd00190">
    <property type="entry name" value="Tryp_SPc"/>
    <property type="match status" value="1"/>
</dbReference>
<evidence type="ECO:0000256" key="4">
    <source>
        <dbReference type="ARBA" id="ARBA00022729"/>
    </source>
</evidence>
<dbReference type="AlphaFoldDB" id="A0AA38MI67"/>
<evidence type="ECO:0000259" key="11">
    <source>
        <dbReference type="PROSITE" id="PS50240"/>
    </source>
</evidence>
<evidence type="ECO:0000256" key="3">
    <source>
        <dbReference type="ARBA" id="ARBA00022670"/>
    </source>
</evidence>
<comment type="caution">
    <text evidence="12">The sequence shown here is derived from an EMBL/GenBank/DDBJ whole genome shotgun (WGS) entry which is preliminary data.</text>
</comment>
<dbReference type="InterPro" id="IPR009003">
    <property type="entry name" value="Peptidase_S1_PA"/>
</dbReference>
<keyword evidence="3 9" id="KW-0645">Protease</keyword>
<evidence type="ECO:0000313" key="12">
    <source>
        <dbReference type="EMBL" id="KAJ3657127.1"/>
    </source>
</evidence>
<dbReference type="PROSITE" id="PS50240">
    <property type="entry name" value="TRYPSIN_DOM"/>
    <property type="match status" value="1"/>
</dbReference>
<name>A0AA38MI67_9CUCU</name>
<comment type="subcellular location">
    <subcellularLocation>
        <location evidence="1">Secreted</location>
    </subcellularLocation>
</comment>
<dbReference type="GO" id="GO:0005576">
    <property type="term" value="C:extracellular region"/>
    <property type="evidence" value="ECO:0007669"/>
    <property type="project" value="UniProtKB-SubCell"/>
</dbReference>
<gene>
    <name evidence="12" type="ORF">Zmor_016152</name>
</gene>
<dbReference type="InterPro" id="IPR001314">
    <property type="entry name" value="Peptidase_S1A"/>
</dbReference>
<dbReference type="EMBL" id="JALNTZ010000004">
    <property type="protein sequence ID" value="KAJ3657127.1"/>
    <property type="molecule type" value="Genomic_DNA"/>
</dbReference>
<dbReference type="PANTHER" id="PTHR24260:SF136">
    <property type="entry name" value="GH08193P-RELATED"/>
    <property type="match status" value="1"/>
</dbReference>
<keyword evidence="2" id="KW-0964">Secreted</keyword>
<dbReference type="SUPFAM" id="SSF50494">
    <property type="entry name" value="Trypsin-like serine proteases"/>
    <property type="match status" value="1"/>
</dbReference>
<keyword evidence="13" id="KW-1185">Reference proteome</keyword>
<evidence type="ECO:0000256" key="7">
    <source>
        <dbReference type="ARBA" id="ARBA00023145"/>
    </source>
</evidence>
<reference evidence="12" key="1">
    <citation type="journal article" date="2023" name="G3 (Bethesda)">
        <title>Whole genome assemblies of Zophobas morio and Tenebrio molitor.</title>
        <authorList>
            <person name="Kaur S."/>
            <person name="Stinson S.A."/>
            <person name="diCenzo G.C."/>
        </authorList>
    </citation>
    <scope>NUCLEOTIDE SEQUENCE</scope>
    <source>
        <strain evidence="12">QUZm001</strain>
    </source>
</reference>
<dbReference type="PANTHER" id="PTHR24260">
    <property type="match status" value="1"/>
</dbReference>
<dbReference type="GO" id="GO:0006508">
    <property type="term" value="P:proteolysis"/>
    <property type="evidence" value="ECO:0007669"/>
    <property type="project" value="UniProtKB-KW"/>
</dbReference>
<evidence type="ECO:0000256" key="10">
    <source>
        <dbReference type="SAM" id="SignalP"/>
    </source>
</evidence>
<dbReference type="PROSITE" id="PS00135">
    <property type="entry name" value="TRYPSIN_SER"/>
    <property type="match status" value="1"/>
</dbReference>
<evidence type="ECO:0000256" key="9">
    <source>
        <dbReference type="RuleBase" id="RU363034"/>
    </source>
</evidence>
<dbReference type="Gene3D" id="2.40.10.10">
    <property type="entry name" value="Trypsin-like serine proteases"/>
    <property type="match status" value="1"/>
</dbReference>
<organism evidence="12 13">
    <name type="scientific">Zophobas morio</name>
    <dbReference type="NCBI Taxonomy" id="2755281"/>
    <lineage>
        <taxon>Eukaryota</taxon>
        <taxon>Metazoa</taxon>
        <taxon>Ecdysozoa</taxon>
        <taxon>Arthropoda</taxon>
        <taxon>Hexapoda</taxon>
        <taxon>Insecta</taxon>
        <taxon>Pterygota</taxon>
        <taxon>Neoptera</taxon>
        <taxon>Endopterygota</taxon>
        <taxon>Coleoptera</taxon>
        <taxon>Polyphaga</taxon>
        <taxon>Cucujiformia</taxon>
        <taxon>Tenebrionidae</taxon>
        <taxon>Zophobas</taxon>
    </lineage>
</organism>
<dbReference type="FunFam" id="2.40.10.10:FF:000146">
    <property type="entry name" value="Serine protease 53"/>
    <property type="match status" value="1"/>
</dbReference>
<keyword evidence="6 9" id="KW-0720">Serine protease</keyword>
<sequence>MKRLSLLIGIILLVPPSSSTLQAQNNVARIIGGSEARPGQFPSAAAIYATKEDGTYFCVGALANPQHVLTAAHCVISTINCQVILGSTTLQGSDPNRLVLSTNYRSIHPYYNPETLENDIALLMFHLPITLTDYIQPINLPTERDELFANTETVAIGWGQISDDTAGLTNHLNYVTVSTISNAECQISFGDVIVNNMVCAVGNYNEGACIGDSGGPLIAEINNTQYVVGVSSFISTRGCETTDPTGYTRTSPYYSWIVMNLDTA</sequence>
<evidence type="ECO:0000256" key="8">
    <source>
        <dbReference type="ARBA" id="ARBA00023157"/>
    </source>
</evidence>
<dbReference type="PROSITE" id="PS00134">
    <property type="entry name" value="TRYPSIN_HIS"/>
    <property type="match status" value="1"/>
</dbReference>
<dbReference type="Pfam" id="PF00089">
    <property type="entry name" value="Trypsin"/>
    <property type="match status" value="1"/>
</dbReference>
<dbReference type="InterPro" id="IPR043504">
    <property type="entry name" value="Peptidase_S1_PA_chymotrypsin"/>
</dbReference>
<dbReference type="GO" id="GO:0004252">
    <property type="term" value="F:serine-type endopeptidase activity"/>
    <property type="evidence" value="ECO:0007669"/>
    <property type="project" value="InterPro"/>
</dbReference>
<keyword evidence="8" id="KW-1015">Disulfide bond</keyword>
<dbReference type="InterPro" id="IPR051333">
    <property type="entry name" value="CLIP_Serine_Protease"/>
</dbReference>
<keyword evidence="4 10" id="KW-0732">Signal</keyword>
<dbReference type="Proteomes" id="UP001168821">
    <property type="component" value="Unassembled WGS sequence"/>
</dbReference>
<evidence type="ECO:0000256" key="1">
    <source>
        <dbReference type="ARBA" id="ARBA00004613"/>
    </source>
</evidence>
<evidence type="ECO:0000256" key="2">
    <source>
        <dbReference type="ARBA" id="ARBA00022525"/>
    </source>
</evidence>
<dbReference type="PRINTS" id="PR00722">
    <property type="entry name" value="CHYMOTRYPSIN"/>
</dbReference>
<feature type="signal peptide" evidence="10">
    <location>
        <begin position="1"/>
        <end position="19"/>
    </location>
</feature>
<evidence type="ECO:0000256" key="6">
    <source>
        <dbReference type="ARBA" id="ARBA00022825"/>
    </source>
</evidence>
<dbReference type="SMART" id="SM00020">
    <property type="entry name" value="Tryp_SPc"/>
    <property type="match status" value="1"/>
</dbReference>
<dbReference type="InterPro" id="IPR033116">
    <property type="entry name" value="TRYPSIN_SER"/>
</dbReference>
<feature type="domain" description="Peptidase S1" evidence="11">
    <location>
        <begin position="30"/>
        <end position="262"/>
    </location>
</feature>
<proteinExistence type="predicted"/>
<keyword evidence="5 9" id="KW-0378">Hydrolase</keyword>
<feature type="chain" id="PRO_5041260604" description="Peptidase S1 domain-containing protein" evidence="10">
    <location>
        <begin position="20"/>
        <end position="264"/>
    </location>
</feature>
<protein>
    <recommendedName>
        <fullName evidence="11">Peptidase S1 domain-containing protein</fullName>
    </recommendedName>
</protein>
<keyword evidence="7" id="KW-0865">Zymogen</keyword>
<accession>A0AA38MI67</accession>
<dbReference type="InterPro" id="IPR018114">
    <property type="entry name" value="TRYPSIN_HIS"/>
</dbReference>